<dbReference type="Pfam" id="PF11931">
    <property type="entry name" value="SF3a60_Prp9_C"/>
    <property type="match status" value="1"/>
</dbReference>
<organism evidence="9">
    <name type="scientific">Fagus sylvatica</name>
    <name type="common">Beechnut</name>
    <dbReference type="NCBI Taxonomy" id="28930"/>
    <lineage>
        <taxon>Eukaryota</taxon>
        <taxon>Viridiplantae</taxon>
        <taxon>Streptophyta</taxon>
        <taxon>Embryophyta</taxon>
        <taxon>Tracheophyta</taxon>
        <taxon>Spermatophyta</taxon>
        <taxon>Magnoliopsida</taxon>
        <taxon>eudicotyledons</taxon>
        <taxon>Gunneridae</taxon>
        <taxon>Pentapetalae</taxon>
        <taxon>rosids</taxon>
        <taxon>fabids</taxon>
        <taxon>Fagales</taxon>
        <taxon>Fagaceae</taxon>
        <taxon>Fagus</taxon>
    </lineage>
</organism>
<dbReference type="InterPro" id="IPR000690">
    <property type="entry name" value="Matrin/U1-C_Znf_C2H2"/>
</dbReference>
<dbReference type="PANTHER" id="PTHR12786:SF2">
    <property type="entry name" value="SPLICING FACTOR 3A SUBUNIT 3"/>
    <property type="match status" value="1"/>
</dbReference>
<evidence type="ECO:0000256" key="6">
    <source>
        <dbReference type="ARBA" id="ARBA00023187"/>
    </source>
</evidence>
<evidence type="ECO:0000256" key="2">
    <source>
        <dbReference type="ARBA" id="ARBA00022664"/>
    </source>
</evidence>
<keyword evidence="4" id="KW-0863">Zinc-finger</keyword>
<gene>
    <name evidence="9" type="ORF">FSB_LOCUS19121</name>
</gene>
<evidence type="ECO:0000256" key="4">
    <source>
        <dbReference type="ARBA" id="ARBA00022771"/>
    </source>
</evidence>
<accession>A0A2N9FW54</accession>
<dbReference type="GO" id="GO:0003723">
    <property type="term" value="F:RNA binding"/>
    <property type="evidence" value="ECO:0007669"/>
    <property type="project" value="InterPro"/>
</dbReference>
<dbReference type="AlphaFoldDB" id="A0A2N9FW54"/>
<dbReference type="GO" id="GO:0000398">
    <property type="term" value="P:mRNA splicing, via spliceosome"/>
    <property type="evidence" value="ECO:0007669"/>
    <property type="project" value="InterPro"/>
</dbReference>
<evidence type="ECO:0000313" key="9">
    <source>
        <dbReference type="EMBL" id="SPC91239.1"/>
    </source>
</evidence>
<dbReference type="EMBL" id="OIVN01001213">
    <property type="protein sequence ID" value="SPC91239.1"/>
    <property type="molecule type" value="Genomic_DNA"/>
</dbReference>
<dbReference type="Pfam" id="PF13297">
    <property type="entry name" value="SDE2_2C"/>
    <property type="match status" value="1"/>
</dbReference>
<keyword evidence="3" id="KW-0479">Metal-binding</keyword>
<evidence type="ECO:0000259" key="8">
    <source>
        <dbReference type="PROSITE" id="PS50171"/>
    </source>
</evidence>
<dbReference type="InterPro" id="IPR024598">
    <property type="entry name" value="SF3a60/Prp9_C"/>
</dbReference>
<evidence type="ECO:0000256" key="3">
    <source>
        <dbReference type="ARBA" id="ARBA00022723"/>
    </source>
</evidence>
<name>A0A2N9FW54_FAGSY</name>
<evidence type="ECO:0000256" key="7">
    <source>
        <dbReference type="ARBA" id="ARBA00023242"/>
    </source>
</evidence>
<feature type="domain" description="Matrin-type" evidence="8">
    <location>
        <begin position="91"/>
        <end position="122"/>
    </location>
</feature>
<evidence type="ECO:0000256" key="5">
    <source>
        <dbReference type="ARBA" id="ARBA00022833"/>
    </source>
</evidence>
<keyword evidence="7" id="KW-0539">Nucleus</keyword>
<reference evidence="9" key="1">
    <citation type="submission" date="2018-02" db="EMBL/GenBank/DDBJ databases">
        <authorList>
            <person name="Cohen D.B."/>
            <person name="Kent A.D."/>
        </authorList>
    </citation>
    <scope>NUCLEOTIDE SEQUENCE</scope>
</reference>
<dbReference type="InterPro" id="IPR051421">
    <property type="entry name" value="RNA_Proc_DNA_Dmg_Regulator"/>
</dbReference>
<dbReference type="PROSITE" id="PS50171">
    <property type="entry name" value="ZF_MATRIN"/>
    <property type="match status" value="1"/>
</dbReference>
<dbReference type="PANTHER" id="PTHR12786">
    <property type="entry name" value="SPLICING FACTOR SF3A-RELATED"/>
    <property type="match status" value="1"/>
</dbReference>
<keyword evidence="2" id="KW-0507">mRNA processing</keyword>
<dbReference type="GO" id="GO:0005681">
    <property type="term" value="C:spliceosomal complex"/>
    <property type="evidence" value="ECO:0007669"/>
    <property type="project" value="InterPro"/>
</dbReference>
<comment type="subcellular location">
    <subcellularLocation>
        <location evidence="1">Nucleus</location>
    </subcellularLocation>
</comment>
<evidence type="ECO:0000256" key="1">
    <source>
        <dbReference type="ARBA" id="ARBA00004123"/>
    </source>
</evidence>
<protein>
    <recommendedName>
        <fullName evidence="8">Matrin-type domain-containing protein</fullName>
    </recommendedName>
</protein>
<sequence length="186" mass="22209">MLGLWQVVTEFEEQWANGKVEGWENKGPENGHVPAQHTVIDLDYYSTVEELMEVGPEKLKEIYNPLKLPMGWDGKPIPYWLYKLHGLGQEFKCEICGNYSYWGRRAFERHFKEWRHQHGMRCLGIPNTKNFNEITSIEEAKDLWKKIQEWQGVNKWRPDLEEEYEDKEGNIYNKKTYTDLQRQGLI</sequence>
<keyword evidence="6" id="KW-0508">mRNA splicing</keyword>
<keyword evidence="5" id="KW-0862">Zinc</keyword>
<dbReference type="InterPro" id="IPR025086">
    <property type="entry name" value="SDE2/SF3A3_SAP"/>
</dbReference>
<proteinExistence type="predicted"/>
<dbReference type="GO" id="GO:0008270">
    <property type="term" value="F:zinc ion binding"/>
    <property type="evidence" value="ECO:0007669"/>
    <property type="project" value="UniProtKB-KW"/>
</dbReference>